<keyword evidence="2" id="KW-1185">Reference proteome</keyword>
<dbReference type="Proteomes" id="UP000235771">
    <property type="component" value="Unassembled WGS sequence"/>
</dbReference>
<organism evidence="1 2">
    <name type="scientific">Gardnerella greenwoodii</name>
    <dbReference type="NCBI Taxonomy" id="2914925"/>
    <lineage>
        <taxon>Bacteria</taxon>
        <taxon>Bacillati</taxon>
        <taxon>Actinomycetota</taxon>
        <taxon>Actinomycetes</taxon>
        <taxon>Bifidobacteriales</taxon>
        <taxon>Bifidobacteriaceae</taxon>
        <taxon>Gardnerella</taxon>
    </lineage>
</organism>
<protein>
    <submittedName>
        <fullName evidence="1">Uncharacterized protein</fullName>
    </submittedName>
</protein>
<gene>
    <name evidence="1" type="ORF">CJ216_00505</name>
</gene>
<evidence type="ECO:0000313" key="1">
    <source>
        <dbReference type="EMBL" id="PMC42632.1"/>
    </source>
</evidence>
<proteinExistence type="predicted"/>
<name>A0A2N6RX45_9BIFI</name>
<reference evidence="1 2" key="1">
    <citation type="submission" date="2017-09" db="EMBL/GenBank/DDBJ databases">
        <title>Bacterial strain isolated from the female urinary microbiota.</title>
        <authorList>
            <person name="Thomas-White K."/>
            <person name="Kumar N."/>
            <person name="Forster S."/>
            <person name="Putonti C."/>
            <person name="Lawley T."/>
            <person name="Wolfe A.J."/>
        </authorList>
    </citation>
    <scope>NUCLEOTIDE SEQUENCE [LARGE SCALE GENOMIC DNA]</scope>
    <source>
        <strain evidence="1 2">UMB1686</strain>
    </source>
</reference>
<sequence length="77" mass="9023">MLYTSLLGRISLIYIYSMLSRTQKIRANNAKNLCAKRRFYKKLSITLSRLERQTTPNARTISTRLRNSRWKSTGLPT</sequence>
<comment type="caution">
    <text evidence="1">The sequence shown here is derived from an EMBL/GenBank/DDBJ whole genome shotgun (WGS) entry which is preliminary data.</text>
</comment>
<evidence type="ECO:0000313" key="2">
    <source>
        <dbReference type="Proteomes" id="UP000235771"/>
    </source>
</evidence>
<dbReference type="EMBL" id="PNGV01000001">
    <property type="protein sequence ID" value="PMC42632.1"/>
    <property type="molecule type" value="Genomic_DNA"/>
</dbReference>
<accession>A0A2N6RX45</accession>
<dbReference type="AlphaFoldDB" id="A0A2N6RX45"/>